<evidence type="ECO:0000256" key="3">
    <source>
        <dbReference type="SAM" id="MobiDB-lite"/>
    </source>
</evidence>
<feature type="domain" description="Rad21/Rec8-like protein N-terminal" evidence="4">
    <location>
        <begin position="1"/>
        <end position="110"/>
    </location>
</feature>
<dbReference type="PANTHER" id="PTHR12585:SF69">
    <property type="entry name" value="FI11703P"/>
    <property type="match status" value="1"/>
</dbReference>
<organism evidence="5 6">
    <name type="scientific">Orbilia ellipsospora</name>
    <dbReference type="NCBI Taxonomy" id="2528407"/>
    <lineage>
        <taxon>Eukaryota</taxon>
        <taxon>Fungi</taxon>
        <taxon>Dikarya</taxon>
        <taxon>Ascomycota</taxon>
        <taxon>Pezizomycotina</taxon>
        <taxon>Orbiliomycetes</taxon>
        <taxon>Orbiliales</taxon>
        <taxon>Orbiliaceae</taxon>
        <taxon>Orbilia</taxon>
    </lineage>
</organism>
<dbReference type="Pfam" id="PF04825">
    <property type="entry name" value="Rad21_Rec8_N"/>
    <property type="match status" value="1"/>
</dbReference>
<dbReference type="InterPro" id="IPR006910">
    <property type="entry name" value="Rad21_Rec8_N"/>
</dbReference>
<evidence type="ECO:0000256" key="2">
    <source>
        <dbReference type="ARBA" id="ARBA00023242"/>
    </source>
</evidence>
<protein>
    <recommendedName>
        <fullName evidence="4">Rad21/Rec8-like protein N-terminal domain-containing protein</fullName>
    </recommendedName>
</protein>
<dbReference type="InterPro" id="IPR039781">
    <property type="entry name" value="Rad21/Rec8-like"/>
</dbReference>
<gene>
    <name evidence="5" type="ORF">TWF694_010689</name>
</gene>
<dbReference type="GO" id="GO:0005634">
    <property type="term" value="C:nucleus"/>
    <property type="evidence" value="ECO:0007669"/>
    <property type="project" value="UniProtKB-SubCell"/>
</dbReference>
<dbReference type="EMBL" id="JAVHJO010000008">
    <property type="protein sequence ID" value="KAK6537781.1"/>
    <property type="molecule type" value="Genomic_DNA"/>
</dbReference>
<evidence type="ECO:0000256" key="1">
    <source>
        <dbReference type="ARBA" id="ARBA00004123"/>
    </source>
</evidence>
<sequence length="485" mass="55724">MFYDHRILTQRKYGVATVWLVATIGPKSSISKTVHKKEILDVDLRKACHTIMQSESPLALRLQSNLLFGVSRVFFEQYSYLFTDVINAHQKISRDFLMRLDTKKIDLVSNRVKSDTILLRDDPTFIPELAFILPELNVLPEDRLHHTTQLSFEDKTLLPVDHGGLGSQILGGSISPFGGLAVPDSSSLDGIIMPFQPPCHDSFEMNIGDQEKFEEEIDFVFDENGEIQDIPIQHPQAHGRNTVEILEQPLGDFSHTNILQRNRWDSLSVMSDQVRREHEEGAKNMNADNILMNLEDFQDEYGEFQNLADQEHVEPFPRPNYSEGREPMPMAPLKYGKTARLVYFDENMELPTSEFAALGSNYIENMEQAKLRRSHLQNVRIAKKAAIEYIFCWNGILRTHVLQSSLNGNQILRILNVRITDNDSQQKGSAKNMKRERHEIEGEETESEGSQYGRRIRGEFQTEHEPTEFLEDINMQNLAYDDQVT</sequence>
<dbReference type="AlphaFoldDB" id="A0AAV9X735"/>
<keyword evidence="6" id="KW-1185">Reference proteome</keyword>
<feature type="region of interest" description="Disordered" evidence="3">
    <location>
        <begin position="423"/>
        <end position="453"/>
    </location>
</feature>
<dbReference type="GO" id="GO:1990414">
    <property type="term" value="P:replication-born double-strand break repair via sister chromatid exchange"/>
    <property type="evidence" value="ECO:0007669"/>
    <property type="project" value="TreeGrafter"/>
</dbReference>
<dbReference type="CDD" id="cd21789">
    <property type="entry name" value="Rad21_Rec8_M_SpRec8p-like"/>
    <property type="match status" value="1"/>
</dbReference>
<comment type="subcellular location">
    <subcellularLocation>
        <location evidence="1">Nucleus</location>
    </subcellularLocation>
</comment>
<dbReference type="GO" id="GO:0003682">
    <property type="term" value="F:chromatin binding"/>
    <property type="evidence" value="ECO:0007669"/>
    <property type="project" value="TreeGrafter"/>
</dbReference>
<dbReference type="GO" id="GO:0007062">
    <property type="term" value="P:sister chromatid cohesion"/>
    <property type="evidence" value="ECO:0007669"/>
    <property type="project" value="InterPro"/>
</dbReference>
<evidence type="ECO:0000313" key="6">
    <source>
        <dbReference type="Proteomes" id="UP001365542"/>
    </source>
</evidence>
<dbReference type="GO" id="GO:0008278">
    <property type="term" value="C:cohesin complex"/>
    <property type="evidence" value="ECO:0007669"/>
    <property type="project" value="InterPro"/>
</dbReference>
<evidence type="ECO:0000259" key="4">
    <source>
        <dbReference type="Pfam" id="PF04825"/>
    </source>
</evidence>
<comment type="caution">
    <text evidence="5">The sequence shown here is derived from an EMBL/GenBank/DDBJ whole genome shotgun (WGS) entry which is preliminary data.</text>
</comment>
<reference evidence="5 6" key="1">
    <citation type="submission" date="2019-10" db="EMBL/GenBank/DDBJ databases">
        <authorList>
            <person name="Palmer J.M."/>
        </authorList>
    </citation>
    <scope>NUCLEOTIDE SEQUENCE [LARGE SCALE GENOMIC DNA]</scope>
    <source>
        <strain evidence="5 6">TWF694</strain>
    </source>
</reference>
<evidence type="ECO:0000313" key="5">
    <source>
        <dbReference type="EMBL" id="KAK6537781.1"/>
    </source>
</evidence>
<keyword evidence="2" id="KW-0539">Nucleus</keyword>
<name>A0AAV9X735_9PEZI</name>
<accession>A0AAV9X735</accession>
<dbReference type="Proteomes" id="UP001365542">
    <property type="component" value="Unassembled WGS sequence"/>
</dbReference>
<dbReference type="PANTHER" id="PTHR12585">
    <property type="entry name" value="SCC1 / RAD21 FAMILY MEMBER"/>
    <property type="match status" value="1"/>
</dbReference>
<proteinExistence type="predicted"/>